<feature type="region of interest" description="Disordered" evidence="1">
    <location>
        <begin position="547"/>
        <end position="568"/>
    </location>
</feature>
<protein>
    <submittedName>
        <fullName evidence="2">Coth protein-domain-containing protein</fullName>
    </submittedName>
</protein>
<reference evidence="2" key="1">
    <citation type="journal article" date="2022" name="IScience">
        <title>Evolution of zygomycete secretomes and the origins of terrestrial fungal ecologies.</title>
        <authorList>
            <person name="Chang Y."/>
            <person name="Wang Y."/>
            <person name="Mondo S."/>
            <person name="Ahrendt S."/>
            <person name="Andreopoulos W."/>
            <person name="Barry K."/>
            <person name="Beard J."/>
            <person name="Benny G.L."/>
            <person name="Blankenship S."/>
            <person name="Bonito G."/>
            <person name="Cuomo C."/>
            <person name="Desiro A."/>
            <person name="Gervers K.A."/>
            <person name="Hundley H."/>
            <person name="Kuo A."/>
            <person name="LaButti K."/>
            <person name="Lang B.F."/>
            <person name="Lipzen A."/>
            <person name="O'Donnell K."/>
            <person name="Pangilinan J."/>
            <person name="Reynolds N."/>
            <person name="Sandor L."/>
            <person name="Smith M.E."/>
            <person name="Tsang A."/>
            <person name="Grigoriev I.V."/>
            <person name="Stajich J.E."/>
            <person name="Spatafora J.W."/>
        </authorList>
    </citation>
    <scope>NUCLEOTIDE SEQUENCE</scope>
    <source>
        <strain evidence="2">RSA 2281</strain>
    </source>
</reference>
<evidence type="ECO:0000313" key="3">
    <source>
        <dbReference type="Proteomes" id="UP001209540"/>
    </source>
</evidence>
<dbReference type="EMBL" id="JAIXMP010000014">
    <property type="protein sequence ID" value="KAI9262359.1"/>
    <property type="molecule type" value="Genomic_DNA"/>
</dbReference>
<dbReference type="InterPro" id="IPR014867">
    <property type="entry name" value="Spore_coat_CotH_CotH2/3/7"/>
</dbReference>
<dbReference type="PANTHER" id="PTHR40050:SF1">
    <property type="entry name" value="INNER SPORE COAT PROTEIN H"/>
    <property type="match status" value="1"/>
</dbReference>
<dbReference type="PANTHER" id="PTHR40050">
    <property type="entry name" value="INNER SPORE COAT PROTEIN H"/>
    <property type="match status" value="1"/>
</dbReference>
<organism evidence="2 3">
    <name type="scientific">Phascolomyces articulosus</name>
    <dbReference type="NCBI Taxonomy" id="60185"/>
    <lineage>
        <taxon>Eukaryota</taxon>
        <taxon>Fungi</taxon>
        <taxon>Fungi incertae sedis</taxon>
        <taxon>Mucoromycota</taxon>
        <taxon>Mucoromycotina</taxon>
        <taxon>Mucoromycetes</taxon>
        <taxon>Mucorales</taxon>
        <taxon>Lichtheimiaceae</taxon>
        <taxon>Phascolomyces</taxon>
    </lineage>
</organism>
<gene>
    <name evidence="2" type="ORF">BDA99DRAFT_581565</name>
</gene>
<dbReference type="AlphaFoldDB" id="A0AAD5KD04"/>
<feature type="compositionally biased region" description="Gly residues" evidence="1">
    <location>
        <begin position="556"/>
        <end position="568"/>
    </location>
</feature>
<feature type="region of interest" description="Disordered" evidence="1">
    <location>
        <begin position="57"/>
        <end position="82"/>
    </location>
</feature>
<proteinExistence type="predicted"/>
<dbReference type="Proteomes" id="UP001209540">
    <property type="component" value="Unassembled WGS sequence"/>
</dbReference>
<evidence type="ECO:0000313" key="2">
    <source>
        <dbReference type="EMBL" id="KAI9262359.1"/>
    </source>
</evidence>
<accession>A0AAD5KD04</accession>
<name>A0AAD5KD04_9FUNG</name>
<evidence type="ECO:0000256" key="1">
    <source>
        <dbReference type="SAM" id="MobiDB-lite"/>
    </source>
</evidence>
<keyword evidence="3" id="KW-1185">Reference proteome</keyword>
<sequence>MTIAEDMNYSVIAFPNESQGVAVSVDGQTHPLQATQYPNLYQGKGPAPSKSYQYVLTSSNGGQNQAESTQRQWTSKQTSSTGNEFFNRSRTVYDVPSLPQAYFPIYPPLFTGMNVSNEIATILLNANASGVDAYMKNPKGDFGYIEVYSMTYISSNQIYTFQGAGIKTSGQSTKEFHKQSFKISMDKFNKNATEKPLLFGRSKVKLRAEPTDMTFAREKLLLDCLAAAGAATLSGSWTRLFINGEPYGLYLMIDDATTHFIDNALHSGNYSYPYTGPTYKGNALSDTEEANLAYVGDDPSLYSKYIYDPKDDGVLDLNKTNEMDPLIGLTKRLASNEKIDSIVDPQHTLIHMAFNFLTGSWDGFWYQASNYYINQNTQSNQWTVITYDFDETFGNDAPQGMMTVPYTQFKKSGNITRPLQDALIQGYTADFEQILTTLVKRFFKPSVMQPILGAWESMLLEDITWDRTAPSMVRSDFTETKSYTVQDFIVNLNTTQKDTIGILDWITGRSAAVCQQLKINDTDVGLPILGHYMGGAYGDGAVIYPGHPRDNENHGQGEGTGTSGTDTGGTTSGVSMILQKHTWNCPACICLIFATIFTLFF</sequence>
<dbReference type="Pfam" id="PF08757">
    <property type="entry name" value="CotH"/>
    <property type="match status" value="1"/>
</dbReference>
<comment type="caution">
    <text evidence="2">The sequence shown here is derived from an EMBL/GenBank/DDBJ whole genome shotgun (WGS) entry which is preliminary data.</text>
</comment>
<reference evidence="2" key="2">
    <citation type="submission" date="2023-02" db="EMBL/GenBank/DDBJ databases">
        <authorList>
            <consortium name="DOE Joint Genome Institute"/>
            <person name="Mondo S.J."/>
            <person name="Chang Y."/>
            <person name="Wang Y."/>
            <person name="Ahrendt S."/>
            <person name="Andreopoulos W."/>
            <person name="Barry K."/>
            <person name="Beard J."/>
            <person name="Benny G.L."/>
            <person name="Blankenship S."/>
            <person name="Bonito G."/>
            <person name="Cuomo C."/>
            <person name="Desiro A."/>
            <person name="Gervers K.A."/>
            <person name="Hundley H."/>
            <person name="Kuo A."/>
            <person name="LaButti K."/>
            <person name="Lang B.F."/>
            <person name="Lipzen A."/>
            <person name="O'Donnell K."/>
            <person name="Pangilinan J."/>
            <person name="Reynolds N."/>
            <person name="Sandor L."/>
            <person name="Smith M.W."/>
            <person name="Tsang A."/>
            <person name="Grigoriev I.V."/>
            <person name="Stajich J.E."/>
            <person name="Spatafora J.W."/>
        </authorList>
    </citation>
    <scope>NUCLEOTIDE SEQUENCE</scope>
    <source>
        <strain evidence="2">RSA 2281</strain>
    </source>
</reference>